<evidence type="ECO:0000313" key="6">
    <source>
        <dbReference type="Proteomes" id="UP000031307"/>
    </source>
</evidence>
<dbReference type="InterPro" id="IPR017871">
    <property type="entry name" value="ABC_transporter-like_CS"/>
</dbReference>
<dbReference type="Pfam" id="PF00005">
    <property type="entry name" value="ABC_tran"/>
    <property type="match status" value="1"/>
</dbReference>
<evidence type="ECO:0000259" key="4">
    <source>
        <dbReference type="PROSITE" id="PS50893"/>
    </source>
</evidence>
<evidence type="ECO:0000256" key="1">
    <source>
        <dbReference type="ARBA" id="ARBA00022448"/>
    </source>
</evidence>
<evidence type="ECO:0000313" key="5">
    <source>
        <dbReference type="EMBL" id="KIA77200.1"/>
    </source>
</evidence>
<dbReference type="GO" id="GO:0005524">
    <property type="term" value="F:ATP binding"/>
    <property type="evidence" value="ECO:0007669"/>
    <property type="project" value="UniProtKB-KW"/>
</dbReference>
<dbReference type="AlphaFoldDB" id="A0A0C1C840"/>
<dbReference type="Gene3D" id="3.40.50.300">
    <property type="entry name" value="P-loop containing nucleotide triphosphate hydrolases"/>
    <property type="match status" value="1"/>
</dbReference>
<proteinExistence type="predicted"/>
<dbReference type="PATRIC" id="fig|83552.4.peg.1629"/>
<dbReference type="GO" id="GO:0016887">
    <property type="term" value="F:ATP hydrolysis activity"/>
    <property type="evidence" value="ECO:0007669"/>
    <property type="project" value="InterPro"/>
</dbReference>
<organism evidence="5 6">
    <name type="scientific">Parachlamydia acanthamoebae</name>
    <dbReference type="NCBI Taxonomy" id="83552"/>
    <lineage>
        <taxon>Bacteria</taxon>
        <taxon>Pseudomonadati</taxon>
        <taxon>Chlamydiota</taxon>
        <taxon>Chlamydiia</taxon>
        <taxon>Parachlamydiales</taxon>
        <taxon>Parachlamydiaceae</taxon>
        <taxon>Parachlamydia</taxon>
    </lineage>
</organism>
<dbReference type="InterPro" id="IPR003439">
    <property type="entry name" value="ABC_transporter-like_ATP-bd"/>
</dbReference>
<evidence type="ECO:0000256" key="3">
    <source>
        <dbReference type="ARBA" id="ARBA00022840"/>
    </source>
</evidence>
<reference evidence="5 6" key="1">
    <citation type="journal article" date="2014" name="Mol. Biol. Evol.">
        <title>Massive expansion of Ubiquitination-related gene families within the Chlamydiae.</title>
        <authorList>
            <person name="Domman D."/>
            <person name="Collingro A."/>
            <person name="Lagkouvardos I."/>
            <person name="Gehre L."/>
            <person name="Weinmaier T."/>
            <person name="Rattei T."/>
            <person name="Subtil A."/>
            <person name="Horn M."/>
        </authorList>
    </citation>
    <scope>NUCLEOTIDE SEQUENCE [LARGE SCALE GENOMIC DNA]</scope>
    <source>
        <strain evidence="5 6">OEW1</strain>
    </source>
</reference>
<name>A0A0C1C840_9BACT</name>
<dbReference type="InterPro" id="IPR027417">
    <property type="entry name" value="P-loop_NTPase"/>
</dbReference>
<comment type="caution">
    <text evidence="5">The sequence shown here is derived from an EMBL/GenBank/DDBJ whole genome shotgun (WGS) entry which is preliminary data.</text>
</comment>
<dbReference type="Proteomes" id="UP000031307">
    <property type="component" value="Unassembled WGS sequence"/>
</dbReference>
<dbReference type="PROSITE" id="PS00211">
    <property type="entry name" value="ABC_TRANSPORTER_1"/>
    <property type="match status" value="1"/>
</dbReference>
<dbReference type="EMBL" id="JSAM01000088">
    <property type="protein sequence ID" value="KIA77200.1"/>
    <property type="molecule type" value="Genomic_DNA"/>
</dbReference>
<accession>A0A0C1C840</accession>
<dbReference type="GO" id="GO:0022857">
    <property type="term" value="F:transmembrane transporter activity"/>
    <property type="evidence" value="ECO:0007669"/>
    <property type="project" value="TreeGrafter"/>
</dbReference>
<dbReference type="SUPFAM" id="SSF52540">
    <property type="entry name" value="P-loop containing nucleoside triphosphate hydrolases"/>
    <property type="match status" value="1"/>
</dbReference>
<dbReference type="PROSITE" id="PS50893">
    <property type="entry name" value="ABC_TRANSPORTER_2"/>
    <property type="match status" value="1"/>
</dbReference>
<protein>
    <submittedName>
        <fullName evidence="5">Putative ABC transporter ATP-binding protein</fullName>
    </submittedName>
</protein>
<keyword evidence="1" id="KW-0813">Transport</keyword>
<sequence length="236" mass="26823">MKMNKKDFVFCLKNVAFSYKLGSHLVDALRDISFDIPSQSLVTLSGPSGSGKSTLLNILGFIEPLQKGNIYFQNEDISQMNESRKNHIRKFKIGFIFQQFHLIPVLTAEENVSYFLHRQGLLSNDVKKRTQESLEAVSLWDHRKKRPSELSGGQRQRVAIARAIAKNPEVIIGDEPTASLDQATSREIMDIFQFLAEEKKVSVLLTTHDSMVQSYSDYNFLIKDGILSEILTRRAL</sequence>
<feature type="domain" description="ABC transporter" evidence="4">
    <location>
        <begin position="10"/>
        <end position="236"/>
    </location>
</feature>
<keyword evidence="3 5" id="KW-0067">ATP-binding</keyword>
<dbReference type="InterPro" id="IPR003593">
    <property type="entry name" value="AAA+_ATPase"/>
</dbReference>
<keyword evidence="2" id="KW-0547">Nucleotide-binding</keyword>
<dbReference type="SMART" id="SM00382">
    <property type="entry name" value="AAA"/>
    <property type="match status" value="1"/>
</dbReference>
<dbReference type="PANTHER" id="PTHR24220">
    <property type="entry name" value="IMPORT ATP-BINDING PROTEIN"/>
    <property type="match status" value="1"/>
</dbReference>
<evidence type="ECO:0000256" key="2">
    <source>
        <dbReference type="ARBA" id="ARBA00022741"/>
    </source>
</evidence>
<dbReference type="PANTHER" id="PTHR24220:SF86">
    <property type="entry name" value="ABC TRANSPORTER ABCH.1"/>
    <property type="match status" value="1"/>
</dbReference>
<dbReference type="InterPro" id="IPR017911">
    <property type="entry name" value="MacB-like_ATP-bd"/>
</dbReference>
<dbReference type="GO" id="GO:0005886">
    <property type="term" value="C:plasma membrane"/>
    <property type="evidence" value="ECO:0007669"/>
    <property type="project" value="TreeGrafter"/>
</dbReference>
<gene>
    <name evidence="5" type="ORF">DB43_GS00060</name>
</gene>
<dbReference type="InterPro" id="IPR015854">
    <property type="entry name" value="ABC_transpr_LolD-like"/>
</dbReference>
<dbReference type="CDD" id="cd03255">
    <property type="entry name" value="ABC_MJ0796_LolCDE_FtsE"/>
    <property type="match status" value="1"/>
</dbReference>